<dbReference type="EMBL" id="LJUO01000011">
    <property type="protein sequence ID" value="KPK73337.1"/>
    <property type="molecule type" value="Genomic_DNA"/>
</dbReference>
<dbReference type="InterPro" id="IPR013211">
    <property type="entry name" value="LVIVD"/>
</dbReference>
<evidence type="ECO:0000313" key="2">
    <source>
        <dbReference type="Proteomes" id="UP000051096"/>
    </source>
</evidence>
<dbReference type="AlphaFoldDB" id="A0A0S8GKR3"/>
<dbReference type="SUPFAM" id="SSF101908">
    <property type="entry name" value="Putative isomerase YbhE"/>
    <property type="match status" value="1"/>
</dbReference>
<organism evidence="1 2">
    <name type="scientific">candidate division WOR_3 bacterium SM23_60</name>
    <dbReference type="NCBI Taxonomy" id="1703780"/>
    <lineage>
        <taxon>Bacteria</taxon>
        <taxon>Bacteria division WOR-3</taxon>
    </lineage>
</organism>
<dbReference type="Proteomes" id="UP000051096">
    <property type="component" value="Unassembled WGS sequence"/>
</dbReference>
<accession>A0A0S8GKR3</accession>
<protein>
    <submittedName>
        <fullName evidence="1">Uncharacterized protein</fullName>
    </submittedName>
</protein>
<comment type="caution">
    <text evidence="1">The sequence shown here is derived from an EMBL/GenBank/DDBJ whole genome shotgun (WGS) entry which is preliminary data.</text>
</comment>
<sequence>MRRSTVRYAIWVTIGMLSVGAGHDFNTITDVSQQVPTKGCLDSLSTCCVGKWLSDATWSVACDEARNLVFLGSADSVYVLDCSSPADTIVLLSSIPTQDCASALFYDPQTSHLYIGERLAGISIWDITQSAAPTELGRFDTPGCACGLYAAGSHLFVADGDGGLRIIDIRLPSDPGEVGYCLLPCACDVFVHASYAYVVAEGLEIIDVETPAHPQKVAYWDSPAVIHDVFVVHPYVYAADDWGGLRVVDISKPTAPHEVGHYETEGYAWAVSVINPYAYVAADHAGLRILDVSDPSKPREVGYYETPGDAVNVAVLGSDILITDLRYGLRIYRKD</sequence>
<evidence type="ECO:0000313" key="1">
    <source>
        <dbReference type="EMBL" id="KPK73337.1"/>
    </source>
</evidence>
<proteinExistence type="predicted"/>
<dbReference type="Pfam" id="PF08309">
    <property type="entry name" value="LVIVD"/>
    <property type="match status" value="4"/>
</dbReference>
<dbReference type="InterPro" id="IPR015943">
    <property type="entry name" value="WD40/YVTN_repeat-like_dom_sf"/>
</dbReference>
<reference evidence="1 2" key="1">
    <citation type="journal article" date="2015" name="Microbiome">
        <title>Genomic resolution of linkages in carbon, nitrogen, and sulfur cycling among widespread estuary sediment bacteria.</title>
        <authorList>
            <person name="Baker B.J."/>
            <person name="Lazar C.S."/>
            <person name="Teske A.P."/>
            <person name="Dick G.J."/>
        </authorList>
    </citation>
    <scope>NUCLEOTIDE SEQUENCE [LARGE SCALE GENOMIC DNA]</scope>
    <source>
        <strain evidence="1">SM23_60</strain>
    </source>
</reference>
<name>A0A0S8GKR3_UNCW3</name>
<dbReference type="Gene3D" id="2.130.10.10">
    <property type="entry name" value="YVTN repeat-like/Quinoprotein amine dehydrogenase"/>
    <property type="match status" value="1"/>
</dbReference>
<gene>
    <name evidence="1" type="ORF">AMJ87_02105</name>
</gene>